<proteinExistence type="predicted"/>
<comment type="caution">
    <text evidence="1">The sequence shown here is derived from an EMBL/GenBank/DDBJ whole genome shotgun (WGS) entry which is preliminary data.</text>
</comment>
<evidence type="ECO:0000313" key="1">
    <source>
        <dbReference type="EMBL" id="KAB1219881.1"/>
    </source>
</evidence>
<dbReference type="AlphaFoldDB" id="A0A6A1W3T8"/>
<dbReference type="EMBL" id="RXIC02000021">
    <property type="protein sequence ID" value="KAB1219881.1"/>
    <property type="molecule type" value="Genomic_DNA"/>
</dbReference>
<reference evidence="1 2" key="1">
    <citation type="journal article" date="2019" name="Plant Biotechnol. J.">
        <title>The red bayberry genome and genetic basis of sex determination.</title>
        <authorList>
            <person name="Jia H.M."/>
            <person name="Jia H.J."/>
            <person name="Cai Q.L."/>
            <person name="Wang Y."/>
            <person name="Zhao H.B."/>
            <person name="Yang W.F."/>
            <person name="Wang G.Y."/>
            <person name="Li Y.H."/>
            <person name="Zhan D.L."/>
            <person name="Shen Y.T."/>
            <person name="Niu Q.F."/>
            <person name="Chang L."/>
            <person name="Qiu J."/>
            <person name="Zhao L."/>
            <person name="Xie H.B."/>
            <person name="Fu W.Y."/>
            <person name="Jin J."/>
            <person name="Li X.W."/>
            <person name="Jiao Y."/>
            <person name="Zhou C.C."/>
            <person name="Tu T."/>
            <person name="Chai C.Y."/>
            <person name="Gao J.L."/>
            <person name="Fan L.J."/>
            <person name="van de Weg E."/>
            <person name="Wang J.Y."/>
            <person name="Gao Z.S."/>
        </authorList>
    </citation>
    <scope>NUCLEOTIDE SEQUENCE [LARGE SCALE GENOMIC DNA]</scope>
    <source>
        <tissue evidence="1">Leaves</tissue>
    </source>
</reference>
<dbReference type="OrthoDB" id="1705336at2759"/>
<protein>
    <submittedName>
        <fullName evidence="1">Uncharacterized protein</fullName>
    </submittedName>
</protein>
<name>A0A6A1W3T8_9ROSI</name>
<evidence type="ECO:0000313" key="2">
    <source>
        <dbReference type="Proteomes" id="UP000516437"/>
    </source>
</evidence>
<dbReference type="PANTHER" id="PTHR34127:SF3">
    <property type="entry name" value="INITIATION FACTOR 4F SUBUNIT (DUF1350)"/>
    <property type="match status" value="1"/>
</dbReference>
<gene>
    <name evidence="1" type="ORF">CJ030_MR3G009523</name>
</gene>
<keyword evidence="2" id="KW-1185">Reference proteome</keyword>
<organism evidence="1 2">
    <name type="scientific">Morella rubra</name>
    <name type="common">Chinese bayberry</name>
    <dbReference type="NCBI Taxonomy" id="262757"/>
    <lineage>
        <taxon>Eukaryota</taxon>
        <taxon>Viridiplantae</taxon>
        <taxon>Streptophyta</taxon>
        <taxon>Embryophyta</taxon>
        <taxon>Tracheophyta</taxon>
        <taxon>Spermatophyta</taxon>
        <taxon>Magnoliopsida</taxon>
        <taxon>eudicotyledons</taxon>
        <taxon>Gunneridae</taxon>
        <taxon>Pentapetalae</taxon>
        <taxon>rosids</taxon>
        <taxon>fabids</taxon>
        <taxon>Fagales</taxon>
        <taxon>Myricaceae</taxon>
        <taxon>Morella</taxon>
    </lineage>
</organism>
<accession>A0A6A1W3T8</accession>
<dbReference type="PANTHER" id="PTHR34127">
    <property type="entry name" value="OS04G0405600 PROTEIN"/>
    <property type="match status" value="1"/>
</dbReference>
<dbReference type="InterPro" id="IPR010765">
    <property type="entry name" value="DUF1350"/>
</dbReference>
<sequence length="107" mass="12292">MIPDSDQESLTSLTKFVDQLPSVLNQVTRGISEFRPKPLENRDLCKSAYNVQHTLLVKFNFDTIDETDLLEEVLKPRVEFIGGTLEKVELSGNHITPCIQVYKLEWK</sequence>
<dbReference type="Proteomes" id="UP000516437">
    <property type="component" value="Chromosome 3"/>
</dbReference>
<dbReference type="Pfam" id="PF07082">
    <property type="entry name" value="DUF1350"/>
    <property type="match status" value="1"/>
</dbReference>